<dbReference type="Pfam" id="PF11831">
    <property type="entry name" value="Myb_Cef"/>
    <property type="match status" value="1"/>
</dbReference>
<dbReference type="InterPro" id="IPR017930">
    <property type="entry name" value="Myb_dom"/>
</dbReference>
<gene>
    <name evidence="7" type="ORF">LSAA_6403</name>
</gene>
<protein>
    <submittedName>
        <fullName evidence="7">CDC5L</fullName>
    </submittedName>
</protein>
<dbReference type="GO" id="GO:0005681">
    <property type="term" value="C:spliceosomal complex"/>
    <property type="evidence" value="ECO:0007669"/>
    <property type="project" value="TreeGrafter"/>
</dbReference>
<dbReference type="InterPro" id="IPR021786">
    <property type="entry name" value="Cdc5p/Cef1_C"/>
</dbReference>
<evidence type="ECO:0000256" key="3">
    <source>
        <dbReference type="ARBA" id="ARBA00023242"/>
    </source>
</evidence>
<feature type="coiled-coil region" evidence="4">
    <location>
        <begin position="518"/>
        <end position="603"/>
    </location>
</feature>
<dbReference type="GO" id="GO:0000398">
    <property type="term" value="P:mRNA splicing, via spliceosome"/>
    <property type="evidence" value="ECO:0007669"/>
    <property type="project" value="InterPro"/>
</dbReference>
<accession>A0A7R8CNA9</accession>
<keyword evidence="4" id="KW-0175">Coiled coil</keyword>
<evidence type="ECO:0000256" key="5">
    <source>
        <dbReference type="SAM" id="MobiDB-lite"/>
    </source>
</evidence>
<keyword evidence="1" id="KW-0677">Repeat</keyword>
<sequence>MPTQWRTIAPIVGRTASQCLERYESLLDRAQAKESGDTTSSSAPPGERNKLKPGEIDPNPETKPARPDPRDMDEDELEMLTKRKAREKQLEEARRLAALQKRRELRAAGVKVKLRYIKKGRMDYNAEVPFEKKRPAIGFYDTAKEIQQEETDALDMSKDKEKRKENEIPKAIFEDDEPDRKRSKLVLPEPQISDTDMEQIVKLGRASEAAKESVSSDALLADYNVTPGPSLASRTPRTPMPQGDKVLQEAQNIMALTNVDTPLKGGVNNELIEKRGTKEGQMGLTPGNRMTPSGVSISGGTPLRDKLSINPDGSLDEGSGTTYENGEAKQVLRMGLSSLPQPKNDFEIVVPQEEEDDNEKKKREADFRKRSQAVQRSLPRPLDVNHSVLRPLNSEPPLTDLQKAEELIKREMIVMLHHDSLETPTNAQMGQDDNKGSCKKKERFIHNESVHRSYISKYPYHNFTDEEMSNAKDLLASEMEVVKKGMGHGDISLEAYTQVWEECLSQVLYLPSQSRYTRANLANKKDRIESHEKRLEQNRYQSRAQAQIKQVQDLEDQIEQSRLEMSTFEFLKNQEISAIPQRLFSIQEDVDRQTKREKELQEQFYACSLEYEELTTTKLGDEINTIKDGESSKG</sequence>
<dbReference type="GO" id="GO:0000981">
    <property type="term" value="F:DNA-binding transcription factor activity, RNA polymerase II-specific"/>
    <property type="evidence" value="ECO:0007669"/>
    <property type="project" value="TreeGrafter"/>
</dbReference>
<feature type="compositionally biased region" description="Polar residues" evidence="5">
    <location>
        <begin position="288"/>
        <end position="299"/>
    </location>
</feature>
<reference evidence="7" key="1">
    <citation type="submission" date="2021-02" db="EMBL/GenBank/DDBJ databases">
        <authorList>
            <person name="Bekaert M."/>
        </authorList>
    </citation>
    <scope>NUCLEOTIDE SEQUENCE</scope>
    <source>
        <strain evidence="7">IoA-00</strain>
    </source>
</reference>
<feature type="domain" description="HTH myb-type" evidence="6">
    <location>
        <begin position="1"/>
        <end position="31"/>
    </location>
</feature>
<dbReference type="Proteomes" id="UP000675881">
    <property type="component" value="Chromosome 2"/>
</dbReference>
<evidence type="ECO:0000313" key="7">
    <source>
        <dbReference type="EMBL" id="CAF2873676.1"/>
    </source>
</evidence>
<organism evidence="7 8">
    <name type="scientific">Lepeophtheirus salmonis</name>
    <name type="common">Salmon louse</name>
    <name type="synonym">Caligus salmonis</name>
    <dbReference type="NCBI Taxonomy" id="72036"/>
    <lineage>
        <taxon>Eukaryota</taxon>
        <taxon>Metazoa</taxon>
        <taxon>Ecdysozoa</taxon>
        <taxon>Arthropoda</taxon>
        <taxon>Crustacea</taxon>
        <taxon>Multicrustacea</taxon>
        <taxon>Hexanauplia</taxon>
        <taxon>Copepoda</taxon>
        <taxon>Siphonostomatoida</taxon>
        <taxon>Caligidae</taxon>
        <taxon>Lepeophtheirus</taxon>
    </lineage>
</organism>
<evidence type="ECO:0000256" key="2">
    <source>
        <dbReference type="ARBA" id="ARBA00023125"/>
    </source>
</evidence>
<dbReference type="InterPro" id="IPR047242">
    <property type="entry name" value="CDC5L/Cef1"/>
</dbReference>
<evidence type="ECO:0000256" key="1">
    <source>
        <dbReference type="ARBA" id="ARBA00022737"/>
    </source>
</evidence>
<proteinExistence type="predicted"/>
<feature type="compositionally biased region" description="Basic and acidic residues" evidence="5">
    <location>
        <begin position="155"/>
        <end position="168"/>
    </location>
</feature>
<evidence type="ECO:0000256" key="4">
    <source>
        <dbReference type="SAM" id="Coils"/>
    </source>
</evidence>
<dbReference type="GO" id="GO:0000977">
    <property type="term" value="F:RNA polymerase II transcription regulatory region sequence-specific DNA binding"/>
    <property type="evidence" value="ECO:0007669"/>
    <property type="project" value="TreeGrafter"/>
</dbReference>
<feature type="region of interest" description="Disordered" evidence="5">
    <location>
        <begin position="279"/>
        <end position="323"/>
    </location>
</feature>
<dbReference type="OrthoDB" id="1410009at2759"/>
<feature type="region of interest" description="Disordered" evidence="5">
    <location>
        <begin position="148"/>
        <end position="197"/>
    </location>
</feature>
<dbReference type="EMBL" id="HG994581">
    <property type="protein sequence ID" value="CAF2873676.1"/>
    <property type="molecule type" value="Genomic_DNA"/>
</dbReference>
<keyword evidence="3" id="KW-0539">Nucleus</keyword>
<dbReference type="PANTHER" id="PTHR45885:SF1">
    <property type="entry name" value="CELL DIVISION CYCLE 5-LIKE PROTEIN"/>
    <property type="match status" value="1"/>
</dbReference>
<feature type="region of interest" description="Disordered" evidence="5">
    <location>
        <begin position="28"/>
        <end position="90"/>
    </location>
</feature>
<dbReference type="AlphaFoldDB" id="A0A7R8CNA9"/>
<name>A0A7R8CNA9_LEPSM</name>
<feature type="compositionally biased region" description="Basic and acidic residues" evidence="5">
    <location>
        <begin position="358"/>
        <end position="369"/>
    </location>
</feature>
<dbReference type="GO" id="GO:0000974">
    <property type="term" value="C:Prp19 complex"/>
    <property type="evidence" value="ECO:0007669"/>
    <property type="project" value="InterPro"/>
</dbReference>
<evidence type="ECO:0000313" key="8">
    <source>
        <dbReference type="Proteomes" id="UP000675881"/>
    </source>
</evidence>
<keyword evidence="8" id="KW-1185">Reference proteome</keyword>
<keyword evidence="2" id="KW-0238">DNA-binding</keyword>
<evidence type="ECO:0000259" key="6">
    <source>
        <dbReference type="PROSITE" id="PS51294"/>
    </source>
</evidence>
<dbReference type="PANTHER" id="PTHR45885">
    <property type="entry name" value="CELL DIVISION CYCLE 5-LIKE PROTEIN"/>
    <property type="match status" value="1"/>
</dbReference>
<feature type="region of interest" description="Disordered" evidence="5">
    <location>
        <begin position="348"/>
        <end position="397"/>
    </location>
</feature>
<dbReference type="PROSITE" id="PS51294">
    <property type="entry name" value="HTH_MYB"/>
    <property type="match status" value="1"/>
</dbReference>